<evidence type="ECO:0000313" key="2">
    <source>
        <dbReference type="EMBL" id="JAD56323.1"/>
    </source>
</evidence>
<sequence length="114" mass="12267">MISMTSDWTSEPVGSVPGKCSWRPPNMSRSVPEARGAPSICASTYAGSWRHGKRPQVANAKVTAGLKCAPEMWPTAYTITMTASPHTMATPGNVICPFWLALIVTAPHPAKMRK</sequence>
<protein>
    <submittedName>
        <fullName evidence="2">Nip1a</fullName>
    </submittedName>
</protein>
<evidence type="ECO:0000256" key="1">
    <source>
        <dbReference type="SAM" id="MobiDB-lite"/>
    </source>
</evidence>
<reference evidence="2" key="2">
    <citation type="journal article" date="2015" name="Data Brief">
        <title>Shoot transcriptome of the giant reed, Arundo donax.</title>
        <authorList>
            <person name="Barrero R.A."/>
            <person name="Guerrero F.D."/>
            <person name="Moolhuijzen P."/>
            <person name="Goolsby J.A."/>
            <person name="Tidwell J."/>
            <person name="Bellgard S.E."/>
            <person name="Bellgard M.I."/>
        </authorList>
    </citation>
    <scope>NUCLEOTIDE SEQUENCE</scope>
    <source>
        <tissue evidence="2">Shoot tissue taken approximately 20 cm above the soil surface</tissue>
    </source>
</reference>
<organism evidence="2">
    <name type="scientific">Arundo donax</name>
    <name type="common">Giant reed</name>
    <name type="synonym">Donax arundinaceus</name>
    <dbReference type="NCBI Taxonomy" id="35708"/>
    <lineage>
        <taxon>Eukaryota</taxon>
        <taxon>Viridiplantae</taxon>
        <taxon>Streptophyta</taxon>
        <taxon>Embryophyta</taxon>
        <taxon>Tracheophyta</taxon>
        <taxon>Spermatophyta</taxon>
        <taxon>Magnoliopsida</taxon>
        <taxon>Liliopsida</taxon>
        <taxon>Poales</taxon>
        <taxon>Poaceae</taxon>
        <taxon>PACMAD clade</taxon>
        <taxon>Arundinoideae</taxon>
        <taxon>Arundineae</taxon>
        <taxon>Arundo</taxon>
    </lineage>
</organism>
<dbReference type="EMBL" id="GBRH01241572">
    <property type="protein sequence ID" value="JAD56323.1"/>
    <property type="molecule type" value="Transcribed_RNA"/>
</dbReference>
<proteinExistence type="predicted"/>
<reference evidence="2" key="1">
    <citation type="submission" date="2014-09" db="EMBL/GenBank/DDBJ databases">
        <authorList>
            <person name="Magalhaes I.L.F."/>
            <person name="Oliveira U."/>
            <person name="Santos F.R."/>
            <person name="Vidigal T.H.D.A."/>
            <person name="Brescovit A.D."/>
            <person name="Santos A.J."/>
        </authorList>
    </citation>
    <scope>NUCLEOTIDE SEQUENCE</scope>
    <source>
        <tissue evidence="2">Shoot tissue taken approximately 20 cm above the soil surface</tissue>
    </source>
</reference>
<feature type="region of interest" description="Disordered" evidence="1">
    <location>
        <begin position="1"/>
        <end position="34"/>
    </location>
</feature>
<name>A0A0A9B2E7_ARUDO</name>
<accession>A0A0A9B2E7</accession>
<dbReference type="AlphaFoldDB" id="A0A0A9B2E7"/>